<evidence type="ECO:0000256" key="2">
    <source>
        <dbReference type="SAM" id="MobiDB-lite"/>
    </source>
</evidence>
<dbReference type="EMBL" id="UXUI01011831">
    <property type="protein sequence ID" value="VDD96535.1"/>
    <property type="molecule type" value="Genomic_DNA"/>
</dbReference>
<feature type="compositionally biased region" description="Low complexity" evidence="2">
    <location>
        <begin position="98"/>
        <end position="112"/>
    </location>
</feature>
<dbReference type="GO" id="GO:0046872">
    <property type="term" value="F:metal ion binding"/>
    <property type="evidence" value="ECO:0007669"/>
    <property type="project" value="InterPro"/>
</dbReference>
<dbReference type="InterPro" id="IPR004177">
    <property type="entry name" value="DDHD_dom"/>
</dbReference>
<dbReference type="SMART" id="SM01127">
    <property type="entry name" value="DDHD"/>
    <property type="match status" value="1"/>
</dbReference>
<dbReference type="PANTHER" id="PTHR23509">
    <property type="entry name" value="PA-PL1 PHOSPHOLIPASE FAMILY"/>
    <property type="match status" value="1"/>
</dbReference>
<dbReference type="Proteomes" id="UP000274131">
    <property type="component" value="Unassembled WGS sequence"/>
</dbReference>
<dbReference type="WBParaSite" id="EVEC_0001204101-mRNA-1">
    <property type="protein sequence ID" value="EVEC_0001204101-mRNA-1"/>
    <property type="gene ID" value="EVEC_0001204101"/>
</dbReference>
<evidence type="ECO:0000256" key="1">
    <source>
        <dbReference type="ARBA" id="ARBA00038464"/>
    </source>
</evidence>
<accession>A0A0N4VM90</accession>
<dbReference type="PANTHER" id="PTHR23509:SF48">
    <property type="entry name" value="INTRACELLULAR PHOSPHOLIPASE A1"/>
    <property type="match status" value="1"/>
</dbReference>
<comment type="similarity">
    <text evidence="1">Belongs to the PA-PLA1 family.</text>
</comment>
<evidence type="ECO:0000313" key="4">
    <source>
        <dbReference type="EMBL" id="VDD96535.1"/>
    </source>
</evidence>
<evidence type="ECO:0000259" key="3">
    <source>
        <dbReference type="PROSITE" id="PS51043"/>
    </source>
</evidence>
<evidence type="ECO:0000313" key="6">
    <source>
        <dbReference type="WBParaSite" id="EVEC_0001204101-mRNA-1"/>
    </source>
</evidence>
<keyword evidence="5" id="KW-1185">Reference proteome</keyword>
<organism evidence="6">
    <name type="scientific">Enterobius vermicularis</name>
    <name type="common">Human pinworm</name>
    <dbReference type="NCBI Taxonomy" id="51028"/>
    <lineage>
        <taxon>Eukaryota</taxon>
        <taxon>Metazoa</taxon>
        <taxon>Ecdysozoa</taxon>
        <taxon>Nematoda</taxon>
        <taxon>Chromadorea</taxon>
        <taxon>Rhabditida</taxon>
        <taxon>Spirurina</taxon>
        <taxon>Oxyuridomorpha</taxon>
        <taxon>Oxyuroidea</taxon>
        <taxon>Oxyuridae</taxon>
        <taxon>Enterobius</taxon>
    </lineage>
</organism>
<dbReference type="GO" id="GO:0005737">
    <property type="term" value="C:cytoplasm"/>
    <property type="evidence" value="ECO:0007669"/>
    <property type="project" value="TreeGrafter"/>
</dbReference>
<dbReference type="AlphaFoldDB" id="A0A0N4VM90"/>
<reference evidence="4 5" key="2">
    <citation type="submission" date="2018-10" db="EMBL/GenBank/DDBJ databases">
        <authorList>
            <consortium name="Pathogen Informatics"/>
        </authorList>
    </citation>
    <scope>NUCLEOTIDE SEQUENCE [LARGE SCALE GENOMIC DNA]</scope>
</reference>
<feature type="compositionally biased region" description="Acidic residues" evidence="2">
    <location>
        <begin position="78"/>
        <end position="95"/>
    </location>
</feature>
<feature type="region of interest" description="Disordered" evidence="2">
    <location>
        <begin position="65"/>
        <end position="129"/>
    </location>
</feature>
<protein>
    <submittedName>
        <fullName evidence="6">DDHD domain-containing protein</fullName>
    </submittedName>
</protein>
<gene>
    <name evidence="4" type="ORF">EVEC_LOCUS11286</name>
</gene>
<dbReference type="GO" id="GO:0004620">
    <property type="term" value="F:phospholipase activity"/>
    <property type="evidence" value="ECO:0007669"/>
    <property type="project" value="TreeGrafter"/>
</dbReference>
<dbReference type="STRING" id="51028.A0A0N4VM90"/>
<evidence type="ECO:0000313" key="5">
    <source>
        <dbReference type="Proteomes" id="UP000274131"/>
    </source>
</evidence>
<feature type="domain" description="DDHD" evidence="3">
    <location>
        <begin position="1"/>
        <end position="207"/>
    </location>
</feature>
<reference evidence="6" key="1">
    <citation type="submission" date="2017-02" db="UniProtKB">
        <authorList>
            <consortium name="WormBaseParasite"/>
        </authorList>
    </citation>
    <scope>IDENTIFICATION</scope>
</reference>
<feature type="compositionally biased region" description="Basic and acidic residues" evidence="2">
    <location>
        <begin position="66"/>
        <end position="77"/>
    </location>
</feature>
<proteinExistence type="inferred from homology"/>
<dbReference type="OrthoDB" id="431378at2759"/>
<sequence length="259" mass="29493">MVATLHINVMNGTIFKAYRLEPLVHNQYSFVKPLKLYSALDPRSQKNYDFLPPELNKQYIKKMKAREKQERTVKSETEEKENEDVGEEGESDSDDSPLRPTSSCSSLRSLSPQPHEEAEQQRSWWKFGSSKKEKDATEIAKEAEESLIDNIDKVIASIPADKKLVQRMDFQIQPQLTERGYYSLLRSHFSYWGSVDLAAFIVAQLYSKEEKANGNSGVEKSQALICRFGFFPPVYDTVSSLLSYLAVGGKRGGSKCKRF</sequence>
<dbReference type="PROSITE" id="PS51043">
    <property type="entry name" value="DDHD"/>
    <property type="match status" value="1"/>
</dbReference>
<name>A0A0N4VM90_ENTVE</name>
<dbReference type="InterPro" id="IPR058055">
    <property type="entry name" value="PA-PLA1"/>
</dbReference>
<dbReference type="Pfam" id="PF02862">
    <property type="entry name" value="DDHD"/>
    <property type="match status" value="1"/>
</dbReference>